<protein>
    <recommendedName>
        <fullName evidence="1">tRNA(Phe) (4-demethylwyosine(37)-C(7)) aminocarboxypropyltransferase</fullName>
        <ecNumber evidence="1">2.5.1.114</ecNumber>
    </recommendedName>
</protein>
<dbReference type="GO" id="GO:0008175">
    <property type="term" value="F:tRNA methyltransferase activity"/>
    <property type="evidence" value="ECO:0007669"/>
    <property type="project" value="TreeGrafter"/>
</dbReference>
<feature type="domain" description="SAM-dependent methyltransferase TRM5/TYW2-type" evidence="4">
    <location>
        <begin position="289"/>
        <end position="590"/>
    </location>
</feature>
<evidence type="ECO:0000256" key="3">
    <source>
        <dbReference type="SAM" id="MobiDB-lite"/>
    </source>
</evidence>
<dbReference type="EMBL" id="WWBZ02000012">
    <property type="protein sequence ID" value="KAF4310947.1"/>
    <property type="molecule type" value="Genomic_DNA"/>
</dbReference>
<dbReference type="SUPFAM" id="SSF53335">
    <property type="entry name" value="S-adenosyl-L-methionine-dependent methyltransferases"/>
    <property type="match status" value="1"/>
</dbReference>
<dbReference type="PANTHER" id="PTHR23245">
    <property type="entry name" value="TRNA METHYLTRANSFERASE"/>
    <property type="match status" value="1"/>
</dbReference>
<dbReference type="InterPro" id="IPR029063">
    <property type="entry name" value="SAM-dependent_MTases_sf"/>
</dbReference>
<dbReference type="PANTHER" id="PTHR23245:SF25">
    <property type="entry name" value="TRNA WYBUTOSINE-SYNTHESIZING PROTEIN 2 HOMOLOG"/>
    <property type="match status" value="1"/>
</dbReference>
<dbReference type="GO" id="GO:0102522">
    <property type="term" value="F:tRNA 4-demethylwyosine alpha-amino-alpha-carboxypropyltransferase activity"/>
    <property type="evidence" value="ECO:0007669"/>
    <property type="project" value="UniProtKB-EC"/>
</dbReference>
<comment type="caution">
    <text evidence="5">The sequence shown here is derived from an EMBL/GenBank/DDBJ whole genome shotgun (WGS) entry which is preliminary data.</text>
</comment>
<reference evidence="5" key="1">
    <citation type="submission" date="2020-04" db="EMBL/GenBank/DDBJ databases">
        <title>Genome Assembly and Annotation of Botryosphaeria dothidea sdau 11-99, a Latent Pathogen of Apple Fruit Ring Rot in China.</title>
        <authorList>
            <person name="Yu C."/>
            <person name="Diao Y."/>
            <person name="Lu Q."/>
            <person name="Zhao J."/>
            <person name="Cui S."/>
            <person name="Peng C."/>
            <person name="He B."/>
            <person name="Liu H."/>
        </authorList>
    </citation>
    <scope>NUCLEOTIDE SEQUENCE [LARGE SCALE GENOMIC DNA]</scope>
    <source>
        <strain evidence="5">Sdau11-99</strain>
    </source>
</reference>
<proteinExistence type="predicted"/>
<dbReference type="GO" id="GO:0005737">
    <property type="term" value="C:cytoplasm"/>
    <property type="evidence" value="ECO:0007669"/>
    <property type="project" value="TreeGrafter"/>
</dbReference>
<dbReference type="EC" id="2.5.1.114" evidence="1"/>
<dbReference type="PROSITE" id="PS51684">
    <property type="entry name" value="SAM_MT_TRM5_TYW2"/>
    <property type="match status" value="1"/>
</dbReference>
<dbReference type="AlphaFoldDB" id="A0A8H4ND80"/>
<evidence type="ECO:0000313" key="6">
    <source>
        <dbReference type="Proteomes" id="UP000572817"/>
    </source>
</evidence>
<name>A0A8H4ND80_9PEZI</name>
<dbReference type="InterPro" id="IPR030382">
    <property type="entry name" value="MeTrfase_TRM5/TYW2"/>
</dbReference>
<feature type="region of interest" description="Disordered" evidence="3">
    <location>
        <begin position="307"/>
        <end position="340"/>
    </location>
</feature>
<organism evidence="5 6">
    <name type="scientific">Botryosphaeria dothidea</name>
    <dbReference type="NCBI Taxonomy" id="55169"/>
    <lineage>
        <taxon>Eukaryota</taxon>
        <taxon>Fungi</taxon>
        <taxon>Dikarya</taxon>
        <taxon>Ascomycota</taxon>
        <taxon>Pezizomycotina</taxon>
        <taxon>Dothideomycetes</taxon>
        <taxon>Dothideomycetes incertae sedis</taxon>
        <taxon>Botryosphaeriales</taxon>
        <taxon>Botryosphaeriaceae</taxon>
        <taxon>Botryosphaeria</taxon>
    </lineage>
</organism>
<feature type="compositionally biased region" description="Polar residues" evidence="3">
    <location>
        <begin position="316"/>
        <end position="327"/>
    </location>
</feature>
<dbReference type="Gene3D" id="3.40.50.150">
    <property type="entry name" value="Vaccinia Virus protein VP39"/>
    <property type="match status" value="1"/>
</dbReference>
<dbReference type="GO" id="GO:0030488">
    <property type="term" value="P:tRNA methylation"/>
    <property type="evidence" value="ECO:0007669"/>
    <property type="project" value="TreeGrafter"/>
</dbReference>
<dbReference type="Proteomes" id="UP000572817">
    <property type="component" value="Unassembled WGS sequence"/>
</dbReference>
<dbReference type="GO" id="GO:0031591">
    <property type="term" value="P:wybutosine biosynthetic process"/>
    <property type="evidence" value="ECO:0007669"/>
    <property type="project" value="TreeGrafter"/>
</dbReference>
<sequence length="595" mass="64981">MDALLEGPDRRKARGDHHSFPQFSDMDALKDALQPRGWLCQSTGHDDDENDDDQADDKTDNGIDLSAREILENSSPQAFTWRYSIMASTPIYFHQHALVVPARHVKAVKTFLEERRILDKSKKITPYFQTKVEQGDPAKDQIPEPGKRFVIPFLQDAQETGADGQTEHGSTLEAHLRQHATPLESLLGSDAYKSISITRLEHHDGTPTPTQQTNPLRAAFHAALSALPPETLSHLSLTPAQLAADLPSTYTIYPPLLLLPAHAFRQPTWTTLLAHHPPTSHITRALLAAAAAALGVTHIAANAPIAPTTTTTTTTGEGDNTLRSPTALTPLHGAFGPPGPNATPTRADFARAFWATARQNGVAQTWAPRHTMFSRGNVKEKARLLGLAAVREASGCAAVDLYAGIGYFAFSYRKAGVARVLGWEINAWSVEGLRRGAGANGWGVGVVGGGEEEVDEGFFERDFVVFLESNEHAAGRVEGLRERVPPVRHVNAGLLPTSRGGWETAVRVLDPGLGGWVHLHENFGEGEINARAEEVVREVRKIWKTVRVERCGRSEIPLDAEDTIKLEHVERVKTYAPGVLHCVLDIWISPTGRAD</sequence>
<evidence type="ECO:0000313" key="5">
    <source>
        <dbReference type="EMBL" id="KAF4310947.1"/>
    </source>
</evidence>
<dbReference type="OrthoDB" id="2387925at2759"/>
<evidence type="ECO:0000259" key="4">
    <source>
        <dbReference type="PROSITE" id="PS51684"/>
    </source>
</evidence>
<feature type="region of interest" description="Disordered" evidence="3">
    <location>
        <begin position="1"/>
        <end position="63"/>
    </location>
</feature>
<keyword evidence="6" id="KW-1185">Reference proteome</keyword>
<gene>
    <name evidence="5" type="ORF">GTA08_BOTSDO13538</name>
</gene>
<feature type="compositionally biased region" description="Acidic residues" evidence="3">
    <location>
        <begin position="46"/>
        <end position="55"/>
    </location>
</feature>
<evidence type="ECO:0000256" key="2">
    <source>
        <dbReference type="ARBA" id="ARBA00049400"/>
    </source>
</evidence>
<accession>A0A8H4ND80</accession>
<comment type="catalytic activity">
    <reaction evidence="2">
        <text>4-demethylwyosine(37) in tRNA(Phe) + S-adenosyl-L-methionine = 4-demethyl-7-[(3S)-3-amino-3-carboxypropyl]wyosine(37) in tRNA(Phe) + S-methyl-5'-thioadenosine + H(+)</text>
        <dbReference type="Rhea" id="RHEA:36355"/>
        <dbReference type="Rhea" id="RHEA-COMP:10164"/>
        <dbReference type="Rhea" id="RHEA-COMP:10378"/>
        <dbReference type="ChEBI" id="CHEBI:15378"/>
        <dbReference type="ChEBI" id="CHEBI:17509"/>
        <dbReference type="ChEBI" id="CHEBI:59789"/>
        <dbReference type="ChEBI" id="CHEBI:64315"/>
        <dbReference type="ChEBI" id="CHEBI:73550"/>
        <dbReference type="EC" id="2.5.1.114"/>
    </reaction>
</comment>
<evidence type="ECO:0000256" key="1">
    <source>
        <dbReference type="ARBA" id="ARBA00012265"/>
    </source>
</evidence>